<feature type="region of interest" description="Disordered" evidence="1">
    <location>
        <begin position="81"/>
        <end position="100"/>
    </location>
</feature>
<feature type="region of interest" description="Disordered" evidence="1">
    <location>
        <begin position="49"/>
        <end position="72"/>
    </location>
</feature>
<sequence length="238" mass="26207">MGPGDRGVDVGRGMRLRWRSMARLAGYGSSKKLQKSTLACSYVSDLSSQAGESSNIAESSWTKTQPTGKQGSAIFDQNRATSVHGPSITGPADYHGRQWHPVRGHNLCKKIREPRHPPPANGGGSNNRQAQKIQRQPAPRNSKERRTSGGAGPRARGAPLRHARKSERARTGLAPLLMGARPVKRRLEEDDTWRTAVRSPSYLREVIVETLYAHRYGSRVDPSGRSRLVFGIKELAIE</sequence>
<feature type="compositionally biased region" description="Polar residues" evidence="1">
    <location>
        <begin position="49"/>
        <end position="70"/>
    </location>
</feature>
<dbReference type="Proteomes" id="UP000000311">
    <property type="component" value="Unassembled WGS sequence"/>
</dbReference>
<dbReference type="InParanoid" id="E2A285"/>
<name>E2A285_CAMFO</name>
<keyword evidence="3" id="KW-1185">Reference proteome</keyword>
<reference evidence="2 3" key="1">
    <citation type="journal article" date="2010" name="Science">
        <title>Genomic comparison of the ants Camponotus floridanus and Harpegnathos saltator.</title>
        <authorList>
            <person name="Bonasio R."/>
            <person name="Zhang G."/>
            <person name="Ye C."/>
            <person name="Mutti N.S."/>
            <person name="Fang X."/>
            <person name="Qin N."/>
            <person name="Donahue G."/>
            <person name="Yang P."/>
            <person name="Li Q."/>
            <person name="Li C."/>
            <person name="Zhang P."/>
            <person name="Huang Z."/>
            <person name="Berger S.L."/>
            <person name="Reinberg D."/>
            <person name="Wang J."/>
            <person name="Liebig J."/>
        </authorList>
    </citation>
    <scope>NUCLEOTIDE SEQUENCE [LARGE SCALE GENOMIC DNA]</scope>
    <source>
        <strain evidence="3">C129</strain>
    </source>
</reference>
<evidence type="ECO:0000256" key="1">
    <source>
        <dbReference type="SAM" id="MobiDB-lite"/>
    </source>
</evidence>
<accession>E2A285</accession>
<dbReference type="AlphaFoldDB" id="E2A285"/>
<feature type="region of interest" description="Disordered" evidence="1">
    <location>
        <begin position="110"/>
        <end position="171"/>
    </location>
</feature>
<evidence type="ECO:0000313" key="3">
    <source>
        <dbReference type="Proteomes" id="UP000000311"/>
    </source>
</evidence>
<organism evidence="3">
    <name type="scientific">Camponotus floridanus</name>
    <name type="common">Florida carpenter ant</name>
    <dbReference type="NCBI Taxonomy" id="104421"/>
    <lineage>
        <taxon>Eukaryota</taxon>
        <taxon>Metazoa</taxon>
        <taxon>Ecdysozoa</taxon>
        <taxon>Arthropoda</taxon>
        <taxon>Hexapoda</taxon>
        <taxon>Insecta</taxon>
        <taxon>Pterygota</taxon>
        <taxon>Neoptera</taxon>
        <taxon>Endopterygota</taxon>
        <taxon>Hymenoptera</taxon>
        <taxon>Apocrita</taxon>
        <taxon>Aculeata</taxon>
        <taxon>Formicoidea</taxon>
        <taxon>Formicidae</taxon>
        <taxon>Formicinae</taxon>
        <taxon>Camponotus</taxon>
    </lineage>
</organism>
<dbReference type="EMBL" id="GL435944">
    <property type="protein sequence ID" value="EFN72454.1"/>
    <property type="molecule type" value="Genomic_DNA"/>
</dbReference>
<protein>
    <submittedName>
        <fullName evidence="2">Uncharacterized protein</fullName>
    </submittedName>
</protein>
<proteinExistence type="predicted"/>
<gene>
    <name evidence="2" type="ORF">EAG_06550</name>
</gene>
<evidence type="ECO:0000313" key="2">
    <source>
        <dbReference type="EMBL" id="EFN72454.1"/>
    </source>
</evidence>